<reference evidence="2 3" key="1">
    <citation type="submission" date="2020-06" db="EMBL/GenBank/DDBJ databases">
        <title>Schlegella sp. ID0723 isolated from air conditioner.</title>
        <authorList>
            <person name="Kim D.Y."/>
            <person name="Kim D.-U."/>
        </authorList>
    </citation>
    <scope>NUCLEOTIDE SEQUENCE [LARGE SCALE GENOMIC DNA]</scope>
    <source>
        <strain evidence="2 3">ID0723</strain>
    </source>
</reference>
<comment type="caution">
    <text evidence="2">The sequence shown here is derived from an EMBL/GenBank/DDBJ whole genome shotgun (WGS) entry which is preliminary data.</text>
</comment>
<dbReference type="Pfam" id="PF00550">
    <property type="entry name" value="PP-binding"/>
    <property type="match status" value="1"/>
</dbReference>
<organism evidence="2 3">
    <name type="scientific">Piscinibacter koreensis</name>
    <dbReference type="NCBI Taxonomy" id="2742824"/>
    <lineage>
        <taxon>Bacteria</taxon>
        <taxon>Pseudomonadati</taxon>
        <taxon>Pseudomonadota</taxon>
        <taxon>Betaproteobacteria</taxon>
        <taxon>Burkholderiales</taxon>
        <taxon>Sphaerotilaceae</taxon>
        <taxon>Piscinibacter</taxon>
    </lineage>
</organism>
<gene>
    <name evidence="2" type="ORF">HQN59_20735</name>
</gene>
<dbReference type="Proteomes" id="UP000529637">
    <property type="component" value="Unassembled WGS sequence"/>
</dbReference>
<dbReference type="AlphaFoldDB" id="A0A7Y6NRW4"/>
<dbReference type="SUPFAM" id="SSF47336">
    <property type="entry name" value="ACP-like"/>
    <property type="match status" value="1"/>
</dbReference>
<sequence>MVNEQTLRQVMATVLRIPVESINENTSMDDVESWDSLKHMNLVLALEDEFKVSIPDEDAANITSYQLIKVVLDELVSG</sequence>
<dbReference type="RefSeq" id="WP_176071025.1">
    <property type="nucleotide sequence ID" value="NZ_JABWMJ010000011.1"/>
</dbReference>
<evidence type="ECO:0000313" key="3">
    <source>
        <dbReference type="Proteomes" id="UP000529637"/>
    </source>
</evidence>
<proteinExistence type="predicted"/>
<dbReference type="InterPro" id="IPR009081">
    <property type="entry name" value="PP-bd_ACP"/>
</dbReference>
<keyword evidence="3" id="KW-1185">Reference proteome</keyword>
<evidence type="ECO:0000313" key="2">
    <source>
        <dbReference type="EMBL" id="NUZ08190.1"/>
    </source>
</evidence>
<feature type="domain" description="Carrier" evidence="1">
    <location>
        <begin position="1"/>
        <end position="78"/>
    </location>
</feature>
<dbReference type="InterPro" id="IPR036736">
    <property type="entry name" value="ACP-like_sf"/>
</dbReference>
<protein>
    <submittedName>
        <fullName evidence="2">Acyl carrier protein</fullName>
    </submittedName>
</protein>
<accession>A0A7Y6NRW4</accession>
<dbReference type="Gene3D" id="1.10.1200.10">
    <property type="entry name" value="ACP-like"/>
    <property type="match status" value="1"/>
</dbReference>
<dbReference type="EMBL" id="JABWMJ010000011">
    <property type="protein sequence ID" value="NUZ08190.1"/>
    <property type="molecule type" value="Genomic_DNA"/>
</dbReference>
<dbReference type="PROSITE" id="PS50075">
    <property type="entry name" value="CARRIER"/>
    <property type="match status" value="1"/>
</dbReference>
<name>A0A7Y6NRW4_9BURK</name>
<evidence type="ECO:0000259" key="1">
    <source>
        <dbReference type="PROSITE" id="PS50075"/>
    </source>
</evidence>